<dbReference type="PANTHER" id="PTHR43861">
    <property type="entry name" value="TRANS-ACONITATE 2-METHYLTRANSFERASE-RELATED"/>
    <property type="match status" value="1"/>
</dbReference>
<dbReference type="EMBL" id="CP002171">
    <property type="protein sequence ID" value="ADL69665.1"/>
    <property type="molecule type" value="Genomic_DNA"/>
</dbReference>
<organism evidence="1 2">
    <name type="scientific">Thermoanaerobacterium thermosaccharolyticum (strain ATCC 7956 / DSM 571 / NCIMB 9385 / NCA 3814 / NCTC 13789 / WDCM 00135 / 2032)</name>
    <name type="common">Clostridium thermosaccharolyticum</name>
    <dbReference type="NCBI Taxonomy" id="580327"/>
    <lineage>
        <taxon>Bacteria</taxon>
        <taxon>Bacillati</taxon>
        <taxon>Bacillota</taxon>
        <taxon>Clostridia</taxon>
        <taxon>Thermoanaerobacterales</taxon>
        <taxon>Thermoanaerobacteraceae</taxon>
        <taxon>Thermoanaerobacterium</taxon>
    </lineage>
</organism>
<dbReference type="OrthoDB" id="9757640at2"/>
<accession>D9TRY6</accession>
<sequence length="276" mass="32205">MNSIQFFKKEKHFELYKKDFEELLKYERIKIPCVVCGSNDCTELFIKYNMRVVRCNKCGHVYVNPQFTGDAIKKLYDLSYWQSLQPAIGNVKLTDRVEFDYQNAVAKLRRDILPFKQNGKFLDIGCSNGALVKCAKEFGFDTIGIEVSKDVVQFAHQCFPDISVREGLLTEQNFSENYFDVITLYDVLEHLFNPRIELNEIYRILKPGGLLFIETPTTDSIFYLEDPYSWDLMNPIEHVHLFNEENLIRLLIEIGYVIIESKCPHENNITVHCTKA</sequence>
<dbReference type="SUPFAM" id="SSF53335">
    <property type="entry name" value="S-adenosyl-L-methionine-dependent methyltransferases"/>
    <property type="match status" value="1"/>
</dbReference>
<dbReference type="Pfam" id="PF13489">
    <property type="entry name" value="Methyltransf_23"/>
    <property type="match status" value="1"/>
</dbReference>
<reference evidence="1 2" key="1">
    <citation type="submission" date="2010-08" db="EMBL/GenBank/DDBJ databases">
        <title>Complete sequence of Thermoanaerobacterium thermosaccharolyticum DSM 571.</title>
        <authorList>
            <consortium name="US DOE Joint Genome Institute"/>
            <person name="Lucas S."/>
            <person name="Copeland A."/>
            <person name="Lapidus A."/>
            <person name="Cheng J.-F."/>
            <person name="Bruce D."/>
            <person name="Goodwin L."/>
            <person name="Pitluck S."/>
            <person name="Teshima H."/>
            <person name="Detter J.C."/>
            <person name="Han C."/>
            <person name="Tapia R."/>
            <person name="Land M."/>
            <person name="Hauser L."/>
            <person name="Chang Y.-J."/>
            <person name="Jeffries C."/>
            <person name="Kyrpides N."/>
            <person name="Ivanova N."/>
            <person name="Mikhailova N."/>
            <person name="Hemme C.L."/>
            <person name="Woyke T."/>
        </authorList>
    </citation>
    <scope>NUCLEOTIDE SEQUENCE [LARGE SCALE GENOMIC DNA]</scope>
    <source>
        <strain evidence="2">ATCC 7956 / DSM 571 / NCIMB 9385 / NCA 3814 / NCTC 13789 / WDCM 00135 / 2032</strain>
    </source>
</reference>
<dbReference type="Proteomes" id="UP000001626">
    <property type="component" value="Chromosome"/>
</dbReference>
<dbReference type="Gene3D" id="3.40.50.150">
    <property type="entry name" value="Vaccinia Virus protein VP39"/>
    <property type="match status" value="1"/>
</dbReference>
<evidence type="ECO:0000313" key="2">
    <source>
        <dbReference type="Proteomes" id="UP000001626"/>
    </source>
</evidence>
<proteinExistence type="predicted"/>
<dbReference type="GO" id="GO:0008168">
    <property type="term" value="F:methyltransferase activity"/>
    <property type="evidence" value="ECO:0007669"/>
    <property type="project" value="UniProtKB-KW"/>
</dbReference>
<dbReference type="eggNOG" id="COG2227">
    <property type="taxonomic scope" value="Bacteria"/>
</dbReference>
<dbReference type="InterPro" id="IPR029063">
    <property type="entry name" value="SAM-dependent_MTases_sf"/>
</dbReference>
<dbReference type="RefSeq" id="WP_013298629.1">
    <property type="nucleotide sequence ID" value="NC_014410.1"/>
</dbReference>
<dbReference type="AlphaFoldDB" id="D9TRY6"/>
<gene>
    <name evidence="1" type="ordered locus">Tthe_2188</name>
</gene>
<protein>
    <submittedName>
        <fullName evidence="1">Methyltransferase type 11</fullName>
    </submittedName>
</protein>
<dbReference type="HOGENOM" id="CLU_068669_2_0_9"/>
<evidence type="ECO:0000313" key="1">
    <source>
        <dbReference type="EMBL" id="ADL69665.1"/>
    </source>
</evidence>
<dbReference type="PANTHER" id="PTHR43861:SF6">
    <property type="entry name" value="METHYLTRANSFERASE TYPE 11"/>
    <property type="match status" value="1"/>
</dbReference>
<dbReference type="KEGG" id="ttm:Tthe_2188"/>
<dbReference type="GO" id="GO:0032259">
    <property type="term" value="P:methylation"/>
    <property type="evidence" value="ECO:0007669"/>
    <property type="project" value="UniProtKB-KW"/>
</dbReference>
<dbReference type="STRING" id="580327.Tthe_2188"/>
<keyword evidence="1" id="KW-0808">Transferase</keyword>
<dbReference type="GeneID" id="93865011"/>
<keyword evidence="2" id="KW-1185">Reference proteome</keyword>
<dbReference type="CDD" id="cd02440">
    <property type="entry name" value="AdoMet_MTases"/>
    <property type="match status" value="1"/>
</dbReference>
<name>D9TRY6_THETC</name>
<keyword evidence="1" id="KW-0489">Methyltransferase</keyword>